<dbReference type="GO" id="GO:0015949">
    <property type="term" value="P:nucleobase-containing small molecule interconversion"/>
    <property type="evidence" value="ECO:0007669"/>
    <property type="project" value="TreeGrafter"/>
</dbReference>
<keyword evidence="5 8" id="KW-0067">ATP-binding</keyword>
<dbReference type="Gene3D" id="3.40.50.300">
    <property type="entry name" value="P-loop containing nucleotide triphosphate hydrolases"/>
    <property type="match status" value="1"/>
</dbReference>
<proteinExistence type="inferred from homology"/>
<comment type="similarity">
    <text evidence="1 8">Belongs to the cytidylate kinase family. Type 1 subfamily.</text>
</comment>
<reference evidence="10" key="2">
    <citation type="submission" date="2023-10" db="EMBL/GenBank/DDBJ databases">
        <authorList>
            <person name="Koga R."/>
            <person name="Fukatsu T."/>
        </authorList>
    </citation>
    <scope>NUCLEOTIDE SEQUENCE</scope>
    <source>
        <strain evidence="10">Kw-01</strain>
    </source>
</reference>
<dbReference type="InterPro" id="IPR027417">
    <property type="entry name" value="P-loop_NTPase"/>
</dbReference>
<comment type="catalytic activity">
    <reaction evidence="6 8">
        <text>dCMP + ATP = dCDP + ADP</text>
        <dbReference type="Rhea" id="RHEA:25094"/>
        <dbReference type="ChEBI" id="CHEBI:30616"/>
        <dbReference type="ChEBI" id="CHEBI:57566"/>
        <dbReference type="ChEBI" id="CHEBI:58593"/>
        <dbReference type="ChEBI" id="CHEBI:456216"/>
        <dbReference type="EC" id="2.7.4.25"/>
    </reaction>
</comment>
<dbReference type="EMBL" id="AP028961">
    <property type="protein sequence ID" value="BET44409.1"/>
    <property type="molecule type" value="Genomic_DNA"/>
</dbReference>
<dbReference type="InterPro" id="IPR003136">
    <property type="entry name" value="Cytidylate_kin"/>
</dbReference>
<comment type="subcellular location">
    <subcellularLocation>
        <location evidence="8">Cytoplasm</location>
    </subcellularLocation>
</comment>
<evidence type="ECO:0000256" key="3">
    <source>
        <dbReference type="ARBA" id="ARBA00022741"/>
    </source>
</evidence>
<evidence type="ECO:0000256" key="6">
    <source>
        <dbReference type="ARBA" id="ARBA00047615"/>
    </source>
</evidence>
<comment type="catalytic activity">
    <reaction evidence="7 8">
        <text>CMP + ATP = CDP + ADP</text>
        <dbReference type="Rhea" id="RHEA:11600"/>
        <dbReference type="ChEBI" id="CHEBI:30616"/>
        <dbReference type="ChEBI" id="CHEBI:58069"/>
        <dbReference type="ChEBI" id="CHEBI:60377"/>
        <dbReference type="ChEBI" id="CHEBI:456216"/>
        <dbReference type="EC" id="2.7.4.25"/>
    </reaction>
</comment>
<feature type="binding site" evidence="8">
    <location>
        <begin position="9"/>
        <end position="17"/>
    </location>
    <ligand>
        <name>ATP</name>
        <dbReference type="ChEBI" id="CHEBI:30616"/>
    </ligand>
</feature>
<evidence type="ECO:0000256" key="7">
    <source>
        <dbReference type="ARBA" id="ARBA00048478"/>
    </source>
</evidence>
<accession>A0AAT9G3W7</accession>
<evidence type="ECO:0000256" key="8">
    <source>
        <dbReference type="HAMAP-Rule" id="MF_00238"/>
    </source>
</evidence>
<organism evidence="10">
    <name type="scientific">Candidatus Aschnera chinzeii</name>
    <dbReference type="NCBI Taxonomy" id="1485666"/>
    <lineage>
        <taxon>Bacteria</taxon>
        <taxon>Pseudomonadati</taxon>
        <taxon>Pseudomonadota</taxon>
        <taxon>Gammaproteobacteria</taxon>
        <taxon>Enterobacterales</taxon>
        <taxon>Enterobacteriaceae</taxon>
        <taxon>Candidatus Aschnera</taxon>
    </lineage>
</organism>
<dbReference type="GO" id="GO:0006220">
    <property type="term" value="P:pyrimidine nucleotide metabolic process"/>
    <property type="evidence" value="ECO:0007669"/>
    <property type="project" value="UniProtKB-UniRule"/>
</dbReference>
<dbReference type="HAMAP" id="MF_00238">
    <property type="entry name" value="Cytidyl_kinase_type1"/>
    <property type="match status" value="1"/>
</dbReference>
<evidence type="ECO:0000259" key="9">
    <source>
        <dbReference type="Pfam" id="PF02224"/>
    </source>
</evidence>
<dbReference type="GO" id="GO:0036431">
    <property type="term" value="F:dCMP kinase activity"/>
    <property type="evidence" value="ECO:0007669"/>
    <property type="project" value="InterPro"/>
</dbReference>
<dbReference type="SUPFAM" id="SSF52540">
    <property type="entry name" value="P-loop containing nucleoside triphosphate hydrolases"/>
    <property type="match status" value="1"/>
</dbReference>
<keyword evidence="4 8" id="KW-0418">Kinase</keyword>
<evidence type="ECO:0000256" key="5">
    <source>
        <dbReference type="ARBA" id="ARBA00022840"/>
    </source>
</evidence>
<keyword evidence="3 8" id="KW-0547">Nucleotide-binding</keyword>
<dbReference type="CDD" id="cd02020">
    <property type="entry name" value="CMPK"/>
    <property type="match status" value="1"/>
</dbReference>
<dbReference type="Pfam" id="PF02224">
    <property type="entry name" value="Cytidylate_kin"/>
    <property type="match status" value="1"/>
</dbReference>
<gene>
    <name evidence="8 10" type="primary">cmk</name>
    <name evidence="10" type="ORF">ACHINZ_0790</name>
</gene>
<evidence type="ECO:0000313" key="10">
    <source>
        <dbReference type="EMBL" id="BET44409.1"/>
    </source>
</evidence>
<evidence type="ECO:0000256" key="2">
    <source>
        <dbReference type="ARBA" id="ARBA00022679"/>
    </source>
</evidence>
<protein>
    <recommendedName>
        <fullName evidence="8">Cytidylate kinase</fullName>
        <shortName evidence="8">CK</shortName>
        <ecNumber evidence="8">2.7.4.25</ecNumber>
    </recommendedName>
    <alternativeName>
        <fullName evidence="8">Cytidine monophosphate kinase</fullName>
        <shortName evidence="8">CMP kinase</shortName>
    </alternativeName>
</protein>
<dbReference type="PANTHER" id="PTHR21299">
    <property type="entry name" value="CYTIDYLATE KINASE/PANTOATE-BETA-ALANINE LIGASE"/>
    <property type="match status" value="1"/>
</dbReference>
<evidence type="ECO:0000256" key="1">
    <source>
        <dbReference type="ARBA" id="ARBA00009427"/>
    </source>
</evidence>
<sequence length="223" mass="25527">MFPVITIDGPSGVGKSTLSRALARYLNWNLLDSGAIYRVLSLAQLKHYMNIKSENELIRLASQLKIDFKFTDNKLFVYFENSDVTPIIRTEQIASYASILASNQNIRLALLKIQHNFRVAPGLIADGRDMGTVVFPDAKVKFFLYASTRKCVLRRIQQLQNKGINVNFKEIMYNIKRRDYRDYNRIIAPLKPANDAIVIDSSYLSITEVIKTAIVYINKILLF</sequence>
<reference evidence="10" key="1">
    <citation type="journal article" date="2023" name="Front. Microbiol.">
        <title>Genome analysis of Candidatus Aschnera chinzeii, the bacterial endosymbiont of the blood-sucking bat fly Penicillidia jenynsii (Insecta: Diptera: Nycteribiidae).</title>
        <authorList>
            <person name="Koga R."/>
            <person name="Moriyama M."/>
            <person name="Nozaki T."/>
            <person name="Fukatsu T."/>
        </authorList>
    </citation>
    <scope>NUCLEOTIDE SEQUENCE</scope>
    <source>
        <strain evidence="10">Kw-01</strain>
    </source>
</reference>
<name>A0AAT9G3W7_9ENTR</name>
<dbReference type="InterPro" id="IPR011994">
    <property type="entry name" value="Cytidylate_kinase_dom"/>
</dbReference>
<dbReference type="AlphaFoldDB" id="A0AAT9G3W7"/>
<keyword evidence="2 8" id="KW-0808">Transferase</keyword>
<dbReference type="GO" id="GO:0005829">
    <property type="term" value="C:cytosol"/>
    <property type="evidence" value="ECO:0007669"/>
    <property type="project" value="TreeGrafter"/>
</dbReference>
<evidence type="ECO:0000256" key="4">
    <source>
        <dbReference type="ARBA" id="ARBA00022777"/>
    </source>
</evidence>
<dbReference type="NCBIfam" id="TIGR00017">
    <property type="entry name" value="cmk"/>
    <property type="match status" value="1"/>
</dbReference>
<feature type="domain" description="Cytidylate kinase" evidence="9">
    <location>
        <begin position="5"/>
        <end position="218"/>
    </location>
</feature>
<dbReference type="PANTHER" id="PTHR21299:SF2">
    <property type="entry name" value="CYTIDYLATE KINASE"/>
    <property type="match status" value="1"/>
</dbReference>
<dbReference type="GO" id="GO:0005524">
    <property type="term" value="F:ATP binding"/>
    <property type="evidence" value="ECO:0007669"/>
    <property type="project" value="UniProtKB-UniRule"/>
</dbReference>
<dbReference type="EC" id="2.7.4.25" evidence="8"/>
<keyword evidence="8" id="KW-0963">Cytoplasm</keyword>